<feature type="transmembrane region" description="Helical" evidence="2">
    <location>
        <begin position="21"/>
        <end position="43"/>
    </location>
</feature>
<evidence type="ECO:0000256" key="1">
    <source>
        <dbReference type="ARBA" id="ARBA00022801"/>
    </source>
</evidence>
<keyword evidence="2" id="KW-1133">Transmembrane helix</keyword>
<accession>A0ABX4I8I9</accession>
<dbReference type="Gene3D" id="2.40.260.10">
    <property type="entry name" value="Sortase"/>
    <property type="match status" value="1"/>
</dbReference>
<protein>
    <recommendedName>
        <fullName evidence="5">Sortase A</fullName>
    </recommendedName>
</protein>
<evidence type="ECO:0000256" key="2">
    <source>
        <dbReference type="SAM" id="Phobius"/>
    </source>
</evidence>
<dbReference type="Pfam" id="PF04203">
    <property type="entry name" value="Sortase"/>
    <property type="match status" value="1"/>
</dbReference>
<name>A0ABX4I8I9_9LACT</name>
<feature type="transmembrane region" description="Helical" evidence="2">
    <location>
        <begin position="271"/>
        <end position="293"/>
    </location>
</feature>
<dbReference type="NCBIfam" id="NF033745">
    <property type="entry name" value="class_C_sortase"/>
    <property type="match status" value="1"/>
</dbReference>
<reference evidence="3 4" key="1">
    <citation type="submission" date="2014-12" db="EMBL/GenBank/DDBJ databases">
        <title>Draft genome sequences of 10 type strains of Lactococcus.</title>
        <authorList>
            <person name="Sun Z."/>
            <person name="Zhong Z."/>
            <person name="Liu W."/>
            <person name="Zhang W."/>
            <person name="Zhang H."/>
        </authorList>
    </citation>
    <scope>NUCLEOTIDE SEQUENCE [LARGE SCALE GENOMIC DNA]</scope>
    <source>
        <strain evidence="3 4">DSM 22330</strain>
    </source>
</reference>
<dbReference type="InterPro" id="IPR005754">
    <property type="entry name" value="Sortase"/>
</dbReference>
<dbReference type="CDD" id="cd05827">
    <property type="entry name" value="Sortase_C"/>
    <property type="match status" value="1"/>
</dbReference>
<dbReference type="Proteomes" id="UP000218979">
    <property type="component" value="Unassembled WGS sequence"/>
</dbReference>
<dbReference type="InterPro" id="IPR042002">
    <property type="entry name" value="Sortase_C"/>
</dbReference>
<keyword evidence="4" id="KW-1185">Reference proteome</keyword>
<dbReference type="EMBL" id="JXJT01000003">
    <property type="protein sequence ID" value="PCS04314.1"/>
    <property type="molecule type" value="Genomic_DNA"/>
</dbReference>
<proteinExistence type="predicted"/>
<dbReference type="RefSeq" id="WP_244898837.1">
    <property type="nucleotide sequence ID" value="NZ_JXJT01000003.1"/>
</dbReference>
<gene>
    <name evidence="3" type="ORF">RR45_GL001248</name>
</gene>
<sequence>MMRVKKLNSHQDRLKDEKVNLLLKSLMAFLFVLGAIVFSYPFIADSVNNFYDQLSINNYQKEMQTQYKAQEKRRLSEMEISNKALVKNNKMTNIPGLGLVADPFEAAVKNTKSPDKSYFQKHMIGAIFIPSIHVSLPIFDETNNDLLEKGATVLQGTSFPIGGKGTHSVITGHTGLPEKKLFTDLEKLKKGDLFYIEVSGKKLAYRVERFKTILPTELDSLKIEDSSDLVTLLTCTPYMINTHRLLVTGVRVGFETKKMTQQIKLTKDYHLYRMFIFASIIPILCFLFAYWIWRKYVSYQCMKHNYNFVFYALVDQKPLVNISFILIEERGHEIVKKDGMPISAISDQFGCISFKAIPGGKYVAYPKDKTEFPKVYGFVARLNDQIFTIRSKRGKIQRIGNKNARKYLISKR</sequence>
<organism evidence="3 4">
    <name type="scientific">Pseudolactococcus chungangensis CAU 28 = DSM 22330</name>
    <dbReference type="NCBI Taxonomy" id="1122154"/>
    <lineage>
        <taxon>Bacteria</taxon>
        <taxon>Bacillati</taxon>
        <taxon>Bacillota</taxon>
        <taxon>Bacilli</taxon>
        <taxon>Lactobacillales</taxon>
        <taxon>Streptococcaceae</taxon>
        <taxon>Pseudolactococcus</taxon>
    </lineage>
</organism>
<evidence type="ECO:0008006" key="5">
    <source>
        <dbReference type="Google" id="ProtNLM"/>
    </source>
</evidence>
<dbReference type="InterPro" id="IPR023365">
    <property type="entry name" value="Sortase_dom-sf"/>
</dbReference>
<evidence type="ECO:0000313" key="4">
    <source>
        <dbReference type="Proteomes" id="UP000218979"/>
    </source>
</evidence>
<dbReference type="SUPFAM" id="SSF63817">
    <property type="entry name" value="Sortase"/>
    <property type="match status" value="1"/>
</dbReference>
<keyword evidence="1" id="KW-0378">Hydrolase</keyword>
<dbReference type="NCBIfam" id="TIGR01076">
    <property type="entry name" value="sortase_fam"/>
    <property type="match status" value="1"/>
</dbReference>
<comment type="caution">
    <text evidence="3">The sequence shown here is derived from an EMBL/GenBank/DDBJ whole genome shotgun (WGS) entry which is preliminary data.</text>
</comment>
<keyword evidence="2" id="KW-0812">Transmembrane</keyword>
<evidence type="ECO:0000313" key="3">
    <source>
        <dbReference type="EMBL" id="PCS04314.1"/>
    </source>
</evidence>
<keyword evidence="2" id="KW-0472">Membrane</keyword>